<reference evidence="3" key="1">
    <citation type="submission" date="2023-04" db="EMBL/GenBank/DDBJ databases">
        <title>Genome Encyclopedia of Bacteria and Archaea VI: Functional Genomics of Type Strains.</title>
        <authorList>
            <person name="Whitman W."/>
        </authorList>
    </citation>
    <scope>NUCLEOTIDE SEQUENCE</scope>
    <source>
        <strain evidence="3">Enz.4-51</strain>
    </source>
</reference>
<feature type="transmembrane region" description="Helical" evidence="1">
    <location>
        <begin position="165"/>
        <end position="195"/>
    </location>
</feature>
<dbReference type="EMBL" id="JARXYA010000001">
    <property type="protein sequence ID" value="MDH6502952.1"/>
    <property type="molecule type" value="Genomic_DNA"/>
</dbReference>
<protein>
    <submittedName>
        <fullName evidence="3">Peptidoglycan/LPS O-acetylase OafA/YrhL</fullName>
    </submittedName>
</protein>
<feature type="transmembrane region" description="Helical" evidence="1">
    <location>
        <begin position="260"/>
        <end position="277"/>
    </location>
</feature>
<feature type="transmembrane region" description="Helical" evidence="1">
    <location>
        <begin position="98"/>
        <end position="120"/>
    </location>
</feature>
<keyword evidence="4" id="KW-1185">Reference proteome</keyword>
<evidence type="ECO:0000259" key="2">
    <source>
        <dbReference type="Pfam" id="PF01757"/>
    </source>
</evidence>
<dbReference type="AlphaFoldDB" id="A0AA43M822"/>
<dbReference type="GO" id="GO:0016020">
    <property type="term" value="C:membrane"/>
    <property type="evidence" value="ECO:0007669"/>
    <property type="project" value="TreeGrafter"/>
</dbReference>
<dbReference type="GO" id="GO:0009103">
    <property type="term" value="P:lipopolysaccharide biosynthetic process"/>
    <property type="evidence" value="ECO:0007669"/>
    <property type="project" value="TreeGrafter"/>
</dbReference>
<organism evidence="3 4">
    <name type="scientific">Polynucleobacter sphagniphilus</name>
    <dbReference type="NCBI Taxonomy" id="1743169"/>
    <lineage>
        <taxon>Bacteria</taxon>
        <taxon>Pseudomonadati</taxon>
        <taxon>Pseudomonadota</taxon>
        <taxon>Betaproteobacteria</taxon>
        <taxon>Burkholderiales</taxon>
        <taxon>Burkholderiaceae</taxon>
        <taxon>Polynucleobacter</taxon>
    </lineage>
</organism>
<dbReference type="Proteomes" id="UP001161160">
    <property type="component" value="Unassembled WGS sequence"/>
</dbReference>
<dbReference type="GO" id="GO:0016747">
    <property type="term" value="F:acyltransferase activity, transferring groups other than amino-acyl groups"/>
    <property type="evidence" value="ECO:0007669"/>
    <property type="project" value="InterPro"/>
</dbReference>
<keyword evidence="1" id="KW-0472">Membrane</keyword>
<feature type="transmembrane region" description="Helical" evidence="1">
    <location>
        <begin position="56"/>
        <end position="77"/>
    </location>
</feature>
<dbReference type="Pfam" id="PF01757">
    <property type="entry name" value="Acyl_transf_3"/>
    <property type="match status" value="1"/>
</dbReference>
<feature type="transmembrane region" description="Helical" evidence="1">
    <location>
        <begin position="325"/>
        <end position="345"/>
    </location>
</feature>
<dbReference type="PANTHER" id="PTHR23028:SF53">
    <property type="entry name" value="ACYL_TRANSF_3 DOMAIN-CONTAINING PROTEIN"/>
    <property type="match status" value="1"/>
</dbReference>
<evidence type="ECO:0000256" key="1">
    <source>
        <dbReference type="SAM" id="Phobius"/>
    </source>
</evidence>
<feature type="domain" description="Acyltransferase 3" evidence="2">
    <location>
        <begin position="11"/>
        <end position="342"/>
    </location>
</feature>
<feature type="transmembrane region" description="Helical" evidence="1">
    <location>
        <begin position="15"/>
        <end position="36"/>
    </location>
</feature>
<dbReference type="InterPro" id="IPR050879">
    <property type="entry name" value="Acyltransferase_3"/>
</dbReference>
<dbReference type="RefSeq" id="WP_280756480.1">
    <property type="nucleotide sequence ID" value="NZ_JARXXW010000001.1"/>
</dbReference>
<name>A0AA43M822_9BURK</name>
<dbReference type="InterPro" id="IPR002656">
    <property type="entry name" value="Acyl_transf_3_dom"/>
</dbReference>
<feature type="transmembrane region" description="Helical" evidence="1">
    <location>
        <begin position="298"/>
        <end position="319"/>
    </location>
</feature>
<feature type="transmembrane region" description="Helical" evidence="1">
    <location>
        <begin position="230"/>
        <end position="248"/>
    </location>
</feature>
<gene>
    <name evidence="3" type="ORF">M2127_000235</name>
</gene>
<comment type="caution">
    <text evidence="3">The sequence shown here is derived from an EMBL/GenBank/DDBJ whole genome shotgun (WGS) entry which is preliminary data.</text>
</comment>
<evidence type="ECO:0000313" key="4">
    <source>
        <dbReference type="Proteomes" id="UP001161160"/>
    </source>
</evidence>
<sequence length="364" mass="42372">MNTSYPEKKLIGLEVVRFISALAILVWHYQHFAFVGYSAVDFERDKQPFFSIFKFFYQYGGMGVQLFWCISGFIFLWKYQDLIHRKIISGKKFFIFRFSRLYPLHIATLLLMAALQFIYFKCHGSFFIDRNNNIAHFIPQLFLASNWGGQGFSFNTPIWSVSVEVLVYFFFFLILRFIGASAWITVLIIVICSAIKINNLTESFIVDCLLYFYIGGLTAQTFKKAAGGKYQNILLALSLLIILAPFAFLTEDLFLKIKPIFLLLYAPALVYIAAIELKLPQSFERLIEVFGNMTYSSYLIHFPLQLFIILIFGLIGIKIPFYSPLFFIGFIVLVLTLAFFVYQYYEKPMQDYIRYGGKLRNTRS</sequence>
<evidence type="ECO:0000313" key="3">
    <source>
        <dbReference type="EMBL" id="MDH6502952.1"/>
    </source>
</evidence>
<proteinExistence type="predicted"/>
<keyword evidence="1" id="KW-1133">Transmembrane helix</keyword>
<keyword evidence="1" id="KW-0812">Transmembrane</keyword>
<dbReference type="PANTHER" id="PTHR23028">
    <property type="entry name" value="ACETYLTRANSFERASE"/>
    <property type="match status" value="1"/>
</dbReference>
<accession>A0AA43M822</accession>